<evidence type="ECO:0000259" key="4">
    <source>
        <dbReference type="PROSITE" id="PS50157"/>
    </source>
</evidence>
<feature type="transmembrane region" description="Helical" evidence="2">
    <location>
        <begin position="239"/>
        <end position="268"/>
    </location>
</feature>
<dbReference type="InterPro" id="IPR011990">
    <property type="entry name" value="TPR-like_helical_dom_sf"/>
</dbReference>
<dbReference type="AlphaFoldDB" id="A0A328C8X7"/>
<protein>
    <recommendedName>
        <fullName evidence="4">C2H2-type domain-containing protein</fullName>
    </recommendedName>
</protein>
<keyword evidence="2" id="KW-1133">Transmembrane helix</keyword>
<dbReference type="InterPro" id="IPR019734">
    <property type="entry name" value="TPR_rpt"/>
</dbReference>
<keyword evidence="1" id="KW-0802">TPR repeat</keyword>
<dbReference type="Gene3D" id="1.25.40.10">
    <property type="entry name" value="Tetratricopeptide repeat domain"/>
    <property type="match status" value="1"/>
</dbReference>
<accession>A0A328C8X7</accession>
<feature type="signal peptide" evidence="3">
    <location>
        <begin position="1"/>
        <end position="34"/>
    </location>
</feature>
<keyword evidence="6" id="KW-1185">Reference proteome</keyword>
<gene>
    <name evidence="5" type="ORF">DL240_05485</name>
</gene>
<keyword evidence="3" id="KW-0732">Signal</keyword>
<feature type="transmembrane region" description="Helical" evidence="2">
    <location>
        <begin position="492"/>
        <end position="514"/>
    </location>
</feature>
<sequence>MVAGRGKAWTQLPLRLLVLLLCTFAGLLAGPSLATAQLDDANMEKMIARVGETPNNVEEGGVLAPSTVVPLNLEVHWRLWLQMARAGQPGLEELRALRDDALSFGHVSLPEHALAVLAVARERETYGLSAADAEALVQMAMTMAPQLPYPALELARLRIIETPTAPHRAIAPLVEGVRRGAHWLDSKTSWTLKLCLLFLTSALVSFGAFMLAQLLRYFGVAAYDGARMLPRGFSSNQTVIVLVALVIVPGLVLRSPLMSMLIMLALVIPFQRLNERAVSAAFLALILALPSLDSALSHHVLYPGSPAQELSHTHQQFCDTDCLQRAETTLKQGASPVETYAAAVALFRTGQPAAMARIVELGAGESSQSPLRLRAQWENLIGAALATQGNPEEALRHFERAAELMPNAAAPVFNQMRALQLAGDVESGYDALDQAVRHDLAMVSRYLDTSRRDANSLLIIMMLSADQIWSVHKDHASTQPAVSLISPIWTALAGPMVPLSRAPFLAGFGLLWLLMTLQLPRSNRVSSPCPKCGLARDPEDADRLGGHHYCLPCYQTFVSGATLDYHARVHSETSLGRRDRFQSFLRRALSLLLPGTGHTLGGHAIRGTLAFGLLSFGALWWLYPMGLWRVATELFDDRWGGQLALATVMIALGALMGLFGCFRGIEPTRVSPSAKREDA</sequence>
<evidence type="ECO:0000256" key="3">
    <source>
        <dbReference type="SAM" id="SignalP"/>
    </source>
</evidence>
<evidence type="ECO:0000256" key="1">
    <source>
        <dbReference type="PROSITE-ProRule" id="PRU00339"/>
    </source>
</evidence>
<feature type="transmembrane region" description="Helical" evidence="2">
    <location>
        <begin position="604"/>
        <end position="623"/>
    </location>
</feature>
<feature type="domain" description="C2H2-type" evidence="4">
    <location>
        <begin position="548"/>
        <end position="575"/>
    </location>
</feature>
<dbReference type="PROSITE" id="PS00028">
    <property type="entry name" value="ZINC_FINGER_C2H2_1"/>
    <property type="match status" value="1"/>
</dbReference>
<feature type="transmembrane region" description="Helical" evidence="2">
    <location>
        <begin position="643"/>
        <end position="665"/>
    </location>
</feature>
<evidence type="ECO:0000256" key="2">
    <source>
        <dbReference type="SAM" id="Phobius"/>
    </source>
</evidence>
<evidence type="ECO:0000313" key="6">
    <source>
        <dbReference type="Proteomes" id="UP000249169"/>
    </source>
</evidence>
<feature type="transmembrane region" description="Helical" evidence="2">
    <location>
        <begin position="196"/>
        <end position="218"/>
    </location>
</feature>
<name>A0A328C8X7_9DELT</name>
<keyword evidence="2" id="KW-0812">Transmembrane</keyword>
<dbReference type="InterPro" id="IPR013087">
    <property type="entry name" value="Znf_C2H2_type"/>
</dbReference>
<organism evidence="5 6">
    <name type="scientific">Lujinxingia litoralis</name>
    <dbReference type="NCBI Taxonomy" id="2211119"/>
    <lineage>
        <taxon>Bacteria</taxon>
        <taxon>Deltaproteobacteria</taxon>
        <taxon>Bradymonadales</taxon>
        <taxon>Lujinxingiaceae</taxon>
        <taxon>Lujinxingia</taxon>
    </lineage>
</organism>
<dbReference type="SUPFAM" id="SSF48452">
    <property type="entry name" value="TPR-like"/>
    <property type="match status" value="1"/>
</dbReference>
<feature type="chain" id="PRO_5016400143" description="C2H2-type domain-containing protein" evidence="3">
    <location>
        <begin position="35"/>
        <end position="679"/>
    </location>
</feature>
<evidence type="ECO:0000313" key="5">
    <source>
        <dbReference type="EMBL" id="RAL23612.1"/>
    </source>
</evidence>
<comment type="caution">
    <text evidence="5">The sequence shown here is derived from an EMBL/GenBank/DDBJ whole genome shotgun (WGS) entry which is preliminary data.</text>
</comment>
<keyword evidence="2" id="KW-0472">Membrane</keyword>
<dbReference type="EMBL" id="QHKO01000002">
    <property type="protein sequence ID" value="RAL23612.1"/>
    <property type="molecule type" value="Genomic_DNA"/>
</dbReference>
<reference evidence="5 6" key="1">
    <citation type="submission" date="2018-05" db="EMBL/GenBank/DDBJ databases">
        <title>Lujinxingia marina gen. nov. sp. nov., a new facultative anaerobic member of the class Deltaproteobacteria, and proposal of Lujinxingaceae fam. nov.</title>
        <authorList>
            <person name="Li C.-M."/>
        </authorList>
    </citation>
    <scope>NUCLEOTIDE SEQUENCE [LARGE SCALE GENOMIC DNA]</scope>
    <source>
        <strain evidence="5 6">B210</strain>
    </source>
</reference>
<dbReference type="Proteomes" id="UP000249169">
    <property type="component" value="Unassembled WGS sequence"/>
</dbReference>
<proteinExistence type="predicted"/>
<feature type="repeat" description="TPR" evidence="1">
    <location>
        <begin position="375"/>
        <end position="408"/>
    </location>
</feature>
<dbReference type="PROSITE" id="PS50005">
    <property type="entry name" value="TPR"/>
    <property type="match status" value="1"/>
</dbReference>
<dbReference type="PROSITE" id="PS50157">
    <property type="entry name" value="ZINC_FINGER_C2H2_2"/>
    <property type="match status" value="1"/>
</dbReference>